<dbReference type="InterPro" id="IPR000203">
    <property type="entry name" value="GPS"/>
</dbReference>
<keyword evidence="5" id="KW-0677">Repeat</keyword>
<dbReference type="InterPro" id="IPR051223">
    <property type="entry name" value="Polycystin"/>
</dbReference>
<dbReference type="InterPro" id="IPR046791">
    <property type="entry name" value="Polycystin_dom"/>
</dbReference>
<evidence type="ECO:0000313" key="16">
    <source>
        <dbReference type="Proteomes" id="UP000663832"/>
    </source>
</evidence>
<feature type="transmembrane region" description="Helical" evidence="12">
    <location>
        <begin position="3297"/>
        <end position="3317"/>
    </location>
</feature>
<comment type="caution">
    <text evidence="14">The sequence shown here is derived from an EMBL/GenBank/DDBJ whole genome shotgun (WGS) entry which is preliminary data.</text>
</comment>
<dbReference type="GO" id="GO:0016020">
    <property type="term" value="C:membrane"/>
    <property type="evidence" value="ECO:0007669"/>
    <property type="project" value="UniProtKB-SubCell"/>
</dbReference>
<keyword evidence="3 12" id="KW-0812">Transmembrane</keyword>
<dbReference type="InterPro" id="IPR001258">
    <property type="entry name" value="NHL_repeat"/>
</dbReference>
<keyword evidence="16" id="KW-1185">Reference proteome</keyword>
<dbReference type="Proteomes" id="UP000663832">
    <property type="component" value="Unassembled WGS sequence"/>
</dbReference>
<feature type="repeat" description="NHL" evidence="11">
    <location>
        <begin position="473"/>
        <end position="509"/>
    </location>
</feature>
<dbReference type="InterPro" id="IPR003915">
    <property type="entry name" value="PKD_2"/>
</dbReference>
<feature type="transmembrane region" description="Helical" evidence="12">
    <location>
        <begin position="2818"/>
        <end position="2841"/>
    </location>
</feature>
<feature type="transmembrane region" description="Helical" evidence="12">
    <location>
        <begin position="2753"/>
        <end position="2774"/>
    </location>
</feature>
<feature type="transmembrane region" description="Helical" evidence="12">
    <location>
        <begin position="2861"/>
        <end position="2885"/>
    </location>
</feature>
<dbReference type="GO" id="GO:0050982">
    <property type="term" value="P:detection of mechanical stimulus"/>
    <property type="evidence" value="ECO:0007669"/>
    <property type="project" value="TreeGrafter"/>
</dbReference>
<keyword evidence="8" id="KW-0325">Glycoprotein</keyword>
<gene>
    <name evidence="14" type="ORF">BJG266_LOCUS17625</name>
    <name evidence="15" type="ORF">QVE165_LOCUS18560</name>
</gene>
<dbReference type="InterPro" id="IPR001024">
    <property type="entry name" value="PLAT/LH2_dom"/>
</dbReference>
<dbReference type="PANTHER" id="PTHR10877">
    <property type="entry name" value="POLYCYSTIN FAMILY MEMBER"/>
    <property type="match status" value="1"/>
</dbReference>
<dbReference type="InterPro" id="IPR013122">
    <property type="entry name" value="PKD1_2_channel"/>
</dbReference>
<evidence type="ECO:0000256" key="11">
    <source>
        <dbReference type="PROSITE-ProRule" id="PRU00504"/>
    </source>
</evidence>
<dbReference type="CDD" id="cd01752">
    <property type="entry name" value="PLAT_polycystin"/>
    <property type="match status" value="1"/>
</dbReference>
<dbReference type="GO" id="GO:0005262">
    <property type="term" value="F:calcium channel activity"/>
    <property type="evidence" value="ECO:0007669"/>
    <property type="project" value="TreeGrafter"/>
</dbReference>
<evidence type="ECO:0000313" key="14">
    <source>
        <dbReference type="EMBL" id="CAF1032769.1"/>
    </source>
</evidence>
<dbReference type="PROSITE" id="PS51125">
    <property type="entry name" value="NHL"/>
    <property type="match status" value="2"/>
</dbReference>
<organism evidence="14 17">
    <name type="scientific">Adineta steineri</name>
    <dbReference type="NCBI Taxonomy" id="433720"/>
    <lineage>
        <taxon>Eukaryota</taxon>
        <taxon>Metazoa</taxon>
        <taxon>Spiralia</taxon>
        <taxon>Gnathifera</taxon>
        <taxon>Rotifera</taxon>
        <taxon>Eurotatoria</taxon>
        <taxon>Bdelloidea</taxon>
        <taxon>Adinetida</taxon>
        <taxon>Adinetidae</taxon>
        <taxon>Adineta</taxon>
    </lineage>
</organism>
<feature type="transmembrane region" description="Helical" evidence="12">
    <location>
        <begin position="3203"/>
        <end position="3228"/>
    </location>
</feature>
<accession>A0A814J5Q4</accession>
<dbReference type="Pfam" id="PF08016">
    <property type="entry name" value="PKD_channel"/>
    <property type="match status" value="1"/>
</dbReference>
<dbReference type="Pfam" id="PF01436">
    <property type="entry name" value="NHL"/>
    <property type="match status" value="3"/>
</dbReference>
<dbReference type="Gene3D" id="2.60.60.20">
    <property type="entry name" value="PLAT/LH2 domain"/>
    <property type="match status" value="1"/>
</dbReference>
<evidence type="ECO:0000256" key="9">
    <source>
        <dbReference type="PIRSR" id="PIRSR603915-2"/>
    </source>
</evidence>
<feature type="transmembrane region" description="Helical" evidence="12">
    <location>
        <begin position="2498"/>
        <end position="2516"/>
    </location>
</feature>
<evidence type="ECO:0000256" key="3">
    <source>
        <dbReference type="ARBA" id="ARBA00022692"/>
    </source>
</evidence>
<feature type="transmembrane region" description="Helical" evidence="12">
    <location>
        <begin position="3337"/>
        <end position="3359"/>
    </location>
</feature>
<proteinExistence type="inferred from homology"/>
<evidence type="ECO:0000256" key="10">
    <source>
        <dbReference type="PROSITE-ProRule" id="PRU00152"/>
    </source>
</evidence>
<dbReference type="Gene3D" id="2.40.10.500">
    <property type="match status" value="5"/>
</dbReference>
<evidence type="ECO:0000256" key="2">
    <source>
        <dbReference type="ARBA" id="ARBA00007200"/>
    </source>
</evidence>
<keyword evidence="7 12" id="KW-0472">Membrane</keyword>
<evidence type="ECO:0000256" key="7">
    <source>
        <dbReference type="ARBA" id="ARBA00023136"/>
    </source>
</evidence>
<dbReference type="InterPro" id="IPR042060">
    <property type="entry name" value="PLAT_polycystin1"/>
</dbReference>
<feature type="transmembrane region" description="Helical" evidence="12">
    <location>
        <begin position="3395"/>
        <end position="3420"/>
    </location>
</feature>
<evidence type="ECO:0000256" key="1">
    <source>
        <dbReference type="ARBA" id="ARBA00004141"/>
    </source>
</evidence>
<dbReference type="SUPFAM" id="SSF101898">
    <property type="entry name" value="NHL repeat"/>
    <property type="match status" value="4"/>
</dbReference>
<dbReference type="SMART" id="SM00308">
    <property type="entry name" value="LH2"/>
    <property type="match status" value="1"/>
</dbReference>
<sequence>MWLLFLYIGQTSGISYNQPKLCANATWNQTALTFATSTLVGTRPLGIFVDTNNTVYVADYTDGRILIWLNGSTTLTGNISSGLTTPYPLFATDNGDLYVGNAYSNYRVDKWAWNTTSSVPAMYICSICYGIFVDINNMLYCSIFSYHQVIYKSLIQNLNVWSNVAGVSNTAGSTSTTLNNPCGIFVDTYMNLYAADWGNSRIQKFASGQLNGTTISTGAITLYHPTGVILDGGGYVFIVDNGNSRIIGSGPNGFRCIMSCSGSGSSSSQLNIPQSMNFDSYGNIFVTDQYNNRIQKILLSSNVCNTTSTTTTADVISFNQPKFGAYAAWDSVGITFATSSTVGTSPYGIFVDTNNTVYVANKASNQIQVWLSGSSIPTKNITSGVTSPYSIFATITGDIYVDNGYTNNRVDKWVSNRNTSSSVMQVQGACYDLFIDVNNTLYCSLYTQNQVAIKSLNGNSSMWIVAAGTECSGSTSNTLSNPRGIFVDTNLNLYVADCGNDRVQLFLSGQVTATTVAGSTATGTISLDCPSDVALDGGGYLFIVDSNNNRIIGSGPNGFRCIIACASTSGSASNQLSSPSTFSFDSYGNIYVTDQGSNNRVQKFMSIPNTTYPLSFNQPNFCPSTTWYTDAVTFANSNIAGSGIYGIFVSINNTVYVANRANTVIYVFLEGSVISSRNITSGSNSPYAIYATLYGDVYVDNGANSQINKMAVNANSSVTVMTVNNGIEGFFIDISNTLYCSITWSHQVVKKWLNDNGTTVTVVAGTGSAGSAVTQLYYPSGLYVDAQFNVYVTDCGNNRIQFFPPGQIAGITKVGSGAIGTITLNCPHAITFDANNYMFLIDSNNNRVIGSGPYGFRCLFGCTTTAGSSSSQLNSPRTFGFDSYGNLFVSDSNNNRVQKFIIASNSCSLSYSQPTFCSSALWSVNAVTLASSSIAGLLPYGIFIDGINTVYVANRVSNTILTWPQWSTTYTSNSYSNLSNPYSLLMSLAGDIYIDNGYSYGRVDRYTFNTSNRVTVMNVNGSCYGLFIDTNNTLYCSLKNLHQVVKLLLNNGTTIPIIAAGNGSAGSLSNMLNSPQGIYVDSNLNLYIADCANNRIQFVQISQLNGVTIVGNGSSTNFILNYPTGIVLDANGYLFIVDSYNHRIVASSYYGFRCIVGCLGGGSSASQLSFPQSMAFDSYGNIYVTDRNNSRQYRLPPPLLLRAAPAVPQLALLLLPQVRLQAVAVQQVVLPPPLVALLLLQLVPRVALRLAVLLQAVALLLPPPVPQAAVLQVALLPLPPPAVQLQVVAVPQVPLQAVAVPQVPLQAVAVPQVPLLLLLPPPLVLQRVAVVPQVVLLRVAVAPQAALPPRPLLAVLLLPLPLQVLQEVALLPRTVAVQQAAVQRVVVQRVLAVLQVVPLQPSVVVHQVVLLPVVAVRQVLFKRLMLKAQHKLMKVYEFISTVQDSTIIPSTASITTSQTLNINETCYSPTIILIPGQSSLSSPMSYRRSQDFSITSMIQFNCDGSLSKITKWTIKNCTSTSCSVEIALNEKVKTTFSELYIPSRTLNYGVYQLTLTVTMIDSPNLKSSSSVYVRITATGITANLVQLGTSMVTRGDQQDLLLDPGTFSVDPDEDTFDATKWKYTYYCRIYSLYNFPNLQGILLSIGDSRIDPYSPSCLSNRSGNGTGLIFGNLTSSPNSSLTVLSGSLQLNQIYQFMVYMENRKNSSIQATGYVLVTIEVTHPQLIAVGCVISSMCVPNLEFQLLNPTTQVALFTVCIGTCTNLQSIKWNIYQGSDNSTSSNSTQWTLFNQTSLYENILFFGTNTSNFTATDLLFLNNLQISLWRFEVVYTFLSAISTSALNFIINQPPSNGSCSINPLSGTITTLFTIKCLDWYDVDGIQDYSLYVWTTDISQRTIIAFSPEYNFQVRLPAGDNETLLLNLVVYVRDLASSITQVNISSVNVIADTATINDLIDKIINASSTITNNPIVRLLSSGNQNVVGQIFISLSQQFNQMNSKNLDKAISGGIPAATILVSSLGSSSLQQMSIPLNESALIDYNIELNSQANVRDYLVTFITNLLITTSNSIILQSSSLVQLTQATNQLTRNTLAVNGPLQGRTDVLDLDSSRANAISTDYDTDLESAWSNLNLFSDGNDFSAETIEKNRNLYYQKQLANQINSQVTQMMSLLTSSLNIHLNIGQNSTMNTSQSFISLETISIESLKDRLVKQVENAQFSIPSNYILNTTSNSSISLRSKIDPLASYGNFQNTNLSRSISLSIIDQNGNEISFQAHENNPIQLMIPRDPNVLIPSMYLQNVTSINSTINNLLFNYHYINITTSLPISVHFEIHPLSSNLAYLFIYKFDQTPQLNSSINLIDGWTMFCPFNLTNDDIYRYFIDNQQTPGHQSLIFGIRELNSTEINNYCLNNSSINTSLPVTDESINFTSNYELRIYTSGCYYLDENSNWKSDGLIVGSLTNHYETECLSTHLTSFAGGFIVLPEPINWSYVFANADFSKNKTIYLTIIFMSIAYIILMIFGRFKDRKDIEKLGVTPLPDNDKSDQYYYQIIVFTGQRANSGTQSKVHFILSSDNDETRVRTFSDPHRKVFQRGGIDSFIMSVPKSLELLNYIRIWHDNSGEGSSASWFLKYIIVRDLQTMEKFYFIAQRWFSVEQGDGLIERILPIAGEMEKQNFSYVLSKKAYFSISDGHLWFSIFSRPPSNKFTRVQRCTCCFVLLFASMLLNIMYYDLSAQAKSSNNTESNSLSIGPLYIAPEQIGIGIMVELFSLVPSIFIVQFFRRIRSRRQISPLRQALEKIRSLPPTDSKDKNLIKNKKKQFTFPWWCLFIAYTFSFMIIAVSMFFIIVKGIIFGDLKTQKWLTSVFTGFFSSIILTQPIKILGLAVFFTLFCRNPNDDKEAKEYIDETNFELDGDEDYLHSTDFSLISNSSKRITRLNENEVAFLREQRLKELQMWSIIREFIIYAIFLLLLCIITFLNRTQNSFYQTDHLQKYFLNTRQTDCDYTQILTIDDYWNWLNNSFVDNLRAQQWYNDDQPINLNGYINDKTNRMIGWATMRQLRSKSQLCSDQRIMPTCINDYSLSNEEKDSFQLGWVINQTSIEEEDYSSSILKAFQYQSSKELDTYAYVGDYGTYSGDGYVYEFRGRLSDIKSNLSLLHQLQWIDSKTRAVIIQLTLYNPNVALYTSVTFLLEFLSASGVYPSARFEPLNFYVFTSLTQLICTIIYICFIIYFLIIEMKLLIKLKLKYFYEFWSIIQIGIISCSITSIIIYIWRFKEYNRLSSLFLKTNGYVYINLQMTVYVDDVLTSLLGFCCFFGIIKFIKFIRFNKSLRIFVQILKYVTKDIISFSFMFSIVFMSFVSLFYLLFTSSIESCSSLLSTSQMLFEITLMKFDASDFTGADPFLGPFCFSLFVIIVVFVCLSMFISILNDGFHHVEENPIEDPHILSYMLKKFLNWTHLRRPNVEEIYEIQDSQMHSQYVDPIENFPDKIDQLLEAIDRVY</sequence>
<dbReference type="EMBL" id="CAJNOM010000110">
    <property type="protein sequence ID" value="CAF1068616.1"/>
    <property type="molecule type" value="Genomic_DNA"/>
</dbReference>
<dbReference type="CDD" id="cd05819">
    <property type="entry name" value="NHL"/>
    <property type="match status" value="3"/>
</dbReference>
<evidence type="ECO:0000256" key="4">
    <source>
        <dbReference type="ARBA" id="ARBA00022729"/>
    </source>
</evidence>
<dbReference type="Pfam" id="PF01477">
    <property type="entry name" value="PLAT"/>
    <property type="match status" value="1"/>
</dbReference>
<protein>
    <recommendedName>
        <fullName evidence="13">PLAT domain-containing protein</fullName>
    </recommendedName>
</protein>
<dbReference type="PROSITE" id="PS50095">
    <property type="entry name" value="PLAT"/>
    <property type="match status" value="1"/>
</dbReference>
<dbReference type="Gene3D" id="2.120.10.30">
    <property type="entry name" value="TolB, C-terminal domain"/>
    <property type="match status" value="4"/>
</dbReference>
<evidence type="ECO:0000313" key="17">
    <source>
        <dbReference type="Proteomes" id="UP000663877"/>
    </source>
</evidence>
<comment type="similarity">
    <text evidence="2">Belongs to the polycystin family.</text>
</comment>
<dbReference type="OrthoDB" id="10055703at2759"/>
<dbReference type="FunFam" id="2.60.60.20:FF:000022">
    <property type="entry name" value="Uncharacterized protein"/>
    <property type="match status" value="1"/>
</dbReference>
<dbReference type="InterPro" id="IPR036392">
    <property type="entry name" value="PLAT/LH2_dom_sf"/>
</dbReference>
<dbReference type="PRINTS" id="PR01433">
    <property type="entry name" value="POLYCYSTIN2"/>
</dbReference>
<feature type="transmembrane region" description="Helical" evidence="12">
    <location>
        <begin position="3240"/>
        <end position="3265"/>
    </location>
</feature>
<dbReference type="Proteomes" id="UP000663877">
    <property type="component" value="Unassembled WGS sequence"/>
</dbReference>
<dbReference type="InterPro" id="IPR002859">
    <property type="entry name" value="PKD/REJ-like"/>
</dbReference>
<feature type="transmembrane region" description="Helical" evidence="12">
    <location>
        <begin position="2703"/>
        <end position="2724"/>
    </location>
</feature>
<dbReference type="InterPro" id="IPR011042">
    <property type="entry name" value="6-blade_b-propeller_TolB-like"/>
</dbReference>
<dbReference type="Pfam" id="PF20519">
    <property type="entry name" value="Polycystin_dom"/>
    <property type="match status" value="1"/>
</dbReference>
<feature type="domain" description="PLAT" evidence="13">
    <location>
        <begin position="2541"/>
        <end position="2660"/>
    </location>
</feature>
<dbReference type="EMBL" id="CAJNOI010000086">
    <property type="protein sequence ID" value="CAF1032769.1"/>
    <property type="molecule type" value="Genomic_DNA"/>
</dbReference>
<feature type="disulfide bond" evidence="9">
    <location>
        <begin position="3060"/>
        <end position="3069"/>
    </location>
</feature>
<reference evidence="14" key="1">
    <citation type="submission" date="2021-02" db="EMBL/GenBank/DDBJ databases">
        <authorList>
            <person name="Nowell W R."/>
        </authorList>
    </citation>
    <scope>NUCLEOTIDE SEQUENCE</scope>
</reference>
<dbReference type="GO" id="GO:0005509">
    <property type="term" value="F:calcium ion binding"/>
    <property type="evidence" value="ECO:0007669"/>
    <property type="project" value="InterPro"/>
</dbReference>
<feature type="repeat" description="NHL" evidence="11">
    <location>
        <begin position="775"/>
        <end position="806"/>
    </location>
</feature>
<evidence type="ECO:0000256" key="12">
    <source>
        <dbReference type="SAM" id="Phobius"/>
    </source>
</evidence>
<dbReference type="SUPFAM" id="SSF49723">
    <property type="entry name" value="Lipase/lipooxygenase domain (PLAT/LH2 domain)"/>
    <property type="match status" value="1"/>
</dbReference>
<dbReference type="Pfam" id="PF02010">
    <property type="entry name" value="REJ"/>
    <property type="match status" value="1"/>
</dbReference>
<comment type="caution">
    <text evidence="10">Lacks conserved residue(s) required for the propagation of feature annotation.</text>
</comment>
<keyword evidence="6 12" id="KW-1133">Transmembrane helix</keyword>
<evidence type="ECO:0000259" key="13">
    <source>
        <dbReference type="PROSITE" id="PS50095"/>
    </source>
</evidence>
<evidence type="ECO:0000256" key="6">
    <source>
        <dbReference type="ARBA" id="ARBA00022989"/>
    </source>
</evidence>
<dbReference type="SMART" id="SM00303">
    <property type="entry name" value="GPS"/>
    <property type="match status" value="1"/>
</dbReference>
<comment type="subcellular location">
    <subcellularLocation>
        <location evidence="1">Membrane</location>
        <topology evidence="1">Multi-pass membrane protein</topology>
    </subcellularLocation>
</comment>
<name>A0A814J5Q4_9BILA</name>
<evidence type="ECO:0000313" key="15">
    <source>
        <dbReference type="EMBL" id="CAF1068616.1"/>
    </source>
</evidence>
<dbReference type="PANTHER" id="PTHR10877:SF194">
    <property type="entry name" value="LOCATION OF VULVA DEFECTIVE 1"/>
    <property type="match status" value="1"/>
</dbReference>
<keyword evidence="4" id="KW-0732">Signal</keyword>
<feature type="transmembrane region" description="Helical" evidence="12">
    <location>
        <begin position="2951"/>
        <end position="2971"/>
    </location>
</feature>
<evidence type="ECO:0000256" key="8">
    <source>
        <dbReference type="ARBA" id="ARBA00023180"/>
    </source>
</evidence>
<evidence type="ECO:0000256" key="5">
    <source>
        <dbReference type="ARBA" id="ARBA00022737"/>
    </source>
</evidence>